<dbReference type="PANTHER" id="PTHR47700">
    <property type="entry name" value="V CHITINASE, PUTATIVE (AFU_ORTHOLOGUE AFUA_6G13720)-RELATED"/>
    <property type="match status" value="1"/>
</dbReference>
<reference evidence="4 5" key="1">
    <citation type="submission" date="2018-02" db="EMBL/GenBank/DDBJ databases">
        <title>The genomes of Aspergillus section Nigri reveals drivers in fungal speciation.</title>
        <authorList>
            <consortium name="DOE Joint Genome Institute"/>
            <person name="Vesth T.C."/>
            <person name="Nybo J."/>
            <person name="Theobald S."/>
            <person name="Brandl J."/>
            <person name="Frisvad J.C."/>
            <person name="Nielsen K.F."/>
            <person name="Lyhne E.K."/>
            <person name="Kogle M.E."/>
            <person name="Kuo A."/>
            <person name="Riley R."/>
            <person name="Clum A."/>
            <person name="Nolan M."/>
            <person name="Lipzen A."/>
            <person name="Salamov A."/>
            <person name="Henrissat B."/>
            <person name="Wiebenga A."/>
            <person name="De vries R.P."/>
            <person name="Grigoriev I.V."/>
            <person name="Mortensen U.H."/>
            <person name="Andersen M.R."/>
            <person name="Baker S.E."/>
        </authorList>
    </citation>
    <scope>NUCLEOTIDE SEQUENCE [LARGE SCALE GENOMIC DNA]</scope>
    <source>
        <strain evidence="4 5">CBS 114.51</strain>
    </source>
</reference>
<dbReference type="GO" id="GO:0008061">
    <property type="term" value="F:chitin binding"/>
    <property type="evidence" value="ECO:0007669"/>
    <property type="project" value="UniProtKB-KW"/>
</dbReference>
<evidence type="ECO:0000256" key="1">
    <source>
        <dbReference type="ARBA" id="ARBA00022669"/>
    </source>
</evidence>
<proteinExistence type="predicted"/>
<evidence type="ECO:0000313" key="5">
    <source>
        <dbReference type="Proteomes" id="UP000249497"/>
    </source>
</evidence>
<feature type="region of interest" description="Disordered" evidence="3">
    <location>
        <begin position="498"/>
        <end position="550"/>
    </location>
</feature>
<evidence type="ECO:0000313" key="4">
    <source>
        <dbReference type="EMBL" id="RAH85983.1"/>
    </source>
</evidence>
<evidence type="ECO:0000256" key="3">
    <source>
        <dbReference type="SAM" id="MobiDB-lite"/>
    </source>
</evidence>
<dbReference type="Proteomes" id="UP000249497">
    <property type="component" value="Unassembled WGS sequence"/>
</dbReference>
<protein>
    <submittedName>
        <fullName evidence="4">Uncharacterized protein</fullName>
    </submittedName>
</protein>
<dbReference type="RefSeq" id="XP_025531877.1">
    <property type="nucleotide sequence ID" value="XM_025673314.1"/>
</dbReference>
<dbReference type="EMBL" id="KZ824773">
    <property type="protein sequence ID" value="RAH85983.1"/>
    <property type="molecule type" value="Genomic_DNA"/>
</dbReference>
<keyword evidence="2" id="KW-0843">Virulence</keyword>
<keyword evidence="1" id="KW-0147">Chitin-binding</keyword>
<dbReference type="AlphaFoldDB" id="A0A8T8XCJ8"/>
<dbReference type="GeneID" id="37177006"/>
<keyword evidence="5" id="KW-1185">Reference proteome</keyword>
<accession>A0A8T8XCJ8</accession>
<name>A0A8T8XCJ8_ASPJA</name>
<organism evidence="4 5">
    <name type="scientific">Aspergillus japonicus CBS 114.51</name>
    <dbReference type="NCBI Taxonomy" id="1448312"/>
    <lineage>
        <taxon>Eukaryota</taxon>
        <taxon>Fungi</taxon>
        <taxon>Dikarya</taxon>
        <taxon>Ascomycota</taxon>
        <taxon>Pezizomycotina</taxon>
        <taxon>Eurotiomycetes</taxon>
        <taxon>Eurotiomycetidae</taxon>
        <taxon>Eurotiales</taxon>
        <taxon>Aspergillaceae</taxon>
        <taxon>Aspergillus</taxon>
        <taxon>Aspergillus subgen. Circumdati</taxon>
    </lineage>
</organism>
<dbReference type="InterPro" id="IPR053214">
    <property type="entry name" value="LysM12-like"/>
</dbReference>
<sequence length="607" mass="63579">MLVDFNLFNQLDDVATHVSIAACTADFKSSSSLASSIAKRGTSDDSSCFSGSVGLSTITSSVELASSGDVSSTGAADIINALEQVQNTLAVSGSGCKEMIRMATSDQAAVGVYVGSGLGGQGVISSVLDQLLTEIDDTGSVARQTLVQVCDNSTARYSLGVFASSTADLASVQRALQSWRNSSCVSSMEETIPAWQTITFLGPSAPQNSSLLAPTPQQNSTLENNHTSLAPREHLHSQGHGGFRLHRGLSHSHLHRGRAATQPLQARDDTGEMWCQRSRLRRLQSLRFYWSPVSKPDVPIPTASPPDLPPIPSVPCFTLFDIFTIDCPPDNDKSRKTAHYTSAKASPTCSPIPAKSCGVLCTSNCDVSSTTTSPRTTISTSTCSEASTVTDYWVSCGATACSTTSTARVTGCDVTATTTTTGRYCLATVSVWSTDDQGENGSSRASGQVTLADGDVVTVPTETAGTTVVTVGGEMLTMIPAEPTVITVIVTPMETFTTSETSSSSSSSSSSTSKVTTSTTSTNTATSTTSKKTTTSTTKTTTAPAETTSVSSECVGGTLANCYSELESRCFGECTSWPFLIRMSALRTASVWCTQPVTITVLFFNTL</sequence>
<dbReference type="PANTHER" id="PTHR47700:SF2">
    <property type="entry name" value="CHITINASE"/>
    <property type="match status" value="1"/>
</dbReference>
<evidence type="ECO:0000256" key="2">
    <source>
        <dbReference type="ARBA" id="ARBA00023026"/>
    </source>
</evidence>
<dbReference type="OrthoDB" id="10607094at2759"/>
<gene>
    <name evidence="4" type="ORF">BO86DRAFT_395429</name>
</gene>